<evidence type="ECO:0000256" key="1">
    <source>
        <dbReference type="SAM" id="MobiDB-lite"/>
    </source>
</evidence>
<dbReference type="EMBL" id="BAAAZY010000024">
    <property type="protein sequence ID" value="GAA4079733.1"/>
    <property type="molecule type" value="Genomic_DNA"/>
</dbReference>
<keyword evidence="3" id="KW-1185">Reference proteome</keyword>
<proteinExistence type="predicted"/>
<name>A0ABP7W353_9ACTN</name>
<organism evidence="2 3">
    <name type="scientific">Streptomyces shaanxiensis</name>
    <dbReference type="NCBI Taxonomy" id="653357"/>
    <lineage>
        <taxon>Bacteria</taxon>
        <taxon>Bacillati</taxon>
        <taxon>Actinomycetota</taxon>
        <taxon>Actinomycetes</taxon>
        <taxon>Kitasatosporales</taxon>
        <taxon>Streptomycetaceae</taxon>
        <taxon>Streptomyces</taxon>
    </lineage>
</organism>
<evidence type="ECO:0000313" key="3">
    <source>
        <dbReference type="Proteomes" id="UP001499984"/>
    </source>
</evidence>
<dbReference type="Proteomes" id="UP001499984">
    <property type="component" value="Unassembled WGS sequence"/>
</dbReference>
<protein>
    <submittedName>
        <fullName evidence="2">Uncharacterized protein</fullName>
    </submittedName>
</protein>
<comment type="caution">
    <text evidence="2">The sequence shown here is derived from an EMBL/GenBank/DDBJ whole genome shotgun (WGS) entry which is preliminary data.</text>
</comment>
<evidence type="ECO:0000313" key="2">
    <source>
        <dbReference type="EMBL" id="GAA4079733.1"/>
    </source>
</evidence>
<gene>
    <name evidence="2" type="ORF">GCM10022233_69500</name>
</gene>
<sequence>MELVKGRSAYLRPSGPGLAGSRDRLGPEQVGARTGPVRRSALGRGPGRETRTAPFGREASLITSHRTRMAWPTITEHSGHQGFGQLRLEVTVLLLKRGRPRRHGSAPLIAGVTRR</sequence>
<feature type="region of interest" description="Disordered" evidence="1">
    <location>
        <begin position="1"/>
        <end position="61"/>
    </location>
</feature>
<reference evidence="3" key="1">
    <citation type="journal article" date="2019" name="Int. J. Syst. Evol. Microbiol.">
        <title>The Global Catalogue of Microorganisms (GCM) 10K type strain sequencing project: providing services to taxonomists for standard genome sequencing and annotation.</title>
        <authorList>
            <consortium name="The Broad Institute Genomics Platform"/>
            <consortium name="The Broad Institute Genome Sequencing Center for Infectious Disease"/>
            <person name="Wu L."/>
            <person name="Ma J."/>
        </authorList>
    </citation>
    <scope>NUCLEOTIDE SEQUENCE [LARGE SCALE GENOMIC DNA]</scope>
    <source>
        <strain evidence="3">JCM 16925</strain>
    </source>
</reference>
<accession>A0ABP7W353</accession>